<name>A0A142ER68_9BACT</name>
<reference evidence="4 5" key="2">
    <citation type="journal article" date="2016" name="Genome Announc.">
        <title>Complete Genome Sequence of Algoriphagus sp. Strain M8-2, Isolated from a Brackish Lake.</title>
        <authorList>
            <person name="Muraguchi Y."/>
            <person name="Kushimoto K."/>
            <person name="Ohtsubo Y."/>
            <person name="Suzuki T."/>
            <person name="Dohra H."/>
            <person name="Kimbara K."/>
            <person name="Shintani M."/>
        </authorList>
    </citation>
    <scope>NUCLEOTIDE SEQUENCE [LARGE SCALE GENOMIC DNA]</scope>
    <source>
        <strain evidence="4 5">M8-2</strain>
    </source>
</reference>
<evidence type="ECO:0000256" key="2">
    <source>
        <dbReference type="ARBA" id="ARBA00022526"/>
    </source>
</evidence>
<proteinExistence type="inferred from homology"/>
<dbReference type="Gene3D" id="2.130.10.10">
    <property type="entry name" value="YVTN repeat-like/Quinoprotein amine dehydrogenase"/>
    <property type="match status" value="1"/>
</dbReference>
<keyword evidence="3" id="KW-0732">Signal</keyword>
<evidence type="ECO:0000256" key="1">
    <source>
        <dbReference type="ARBA" id="ARBA00005564"/>
    </source>
</evidence>
<dbReference type="PROSITE" id="PS51257">
    <property type="entry name" value="PROKAR_LIPOPROTEIN"/>
    <property type="match status" value="1"/>
</dbReference>
<dbReference type="Pfam" id="PF10282">
    <property type="entry name" value="Lactonase"/>
    <property type="match status" value="1"/>
</dbReference>
<comment type="similarity">
    <text evidence="1">Belongs to the cycloisomerase 2 family.</text>
</comment>
<gene>
    <name evidence="4" type="ORF">AO498_14320</name>
</gene>
<dbReference type="Proteomes" id="UP000073816">
    <property type="component" value="Chromosome"/>
</dbReference>
<dbReference type="InterPro" id="IPR019405">
    <property type="entry name" value="Lactonase_7-beta_prop"/>
</dbReference>
<evidence type="ECO:0000313" key="5">
    <source>
        <dbReference type="Proteomes" id="UP000073816"/>
    </source>
</evidence>
<keyword evidence="2" id="KW-0119">Carbohydrate metabolism</keyword>
<protein>
    <recommendedName>
        <fullName evidence="6">6-phosphogluconolactonase</fullName>
    </recommendedName>
</protein>
<dbReference type="STRING" id="1727163.AO498_14320"/>
<reference evidence="5" key="1">
    <citation type="submission" date="2015-09" db="EMBL/GenBank/DDBJ databases">
        <title>Complete sequence of Algoriphagus sp. M8-2.</title>
        <authorList>
            <person name="Shintani M."/>
        </authorList>
    </citation>
    <scope>NUCLEOTIDE SEQUENCE [LARGE SCALE GENOMIC DNA]</scope>
    <source>
        <strain evidence="5">M8-2</strain>
    </source>
</reference>
<dbReference type="PANTHER" id="PTHR30344">
    <property type="entry name" value="6-PHOSPHOGLUCONOLACTONASE-RELATED"/>
    <property type="match status" value="1"/>
</dbReference>
<feature type="signal peptide" evidence="3">
    <location>
        <begin position="1"/>
        <end position="18"/>
    </location>
</feature>
<dbReference type="PATRIC" id="fig|1727163.4.peg.3008"/>
<dbReference type="InterPro" id="IPR015943">
    <property type="entry name" value="WD40/YVTN_repeat-like_dom_sf"/>
</dbReference>
<evidence type="ECO:0008006" key="6">
    <source>
        <dbReference type="Google" id="ProtNLM"/>
    </source>
</evidence>
<accession>A0A142ER68</accession>
<dbReference type="SUPFAM" id="SSF51004">
    <property type="entry name" value="C-terminal (heme d1) domain of cytochrome cd1-nitrite reductase"/>
    <property type="match status" value="1"/>
</dbReference>
<dbReference type="GO" id="GO:0006006">
    <property type="term" value="P:glucose metabolic process"/>
    <property type="evidence" value="ECO:0007669"/>
    <property type="project" value="UniProtKB-KW"/>
</dbReference>
<dbReference type="InterPro" id="IPR050282">
    <property type="entry name" value="Cycloisomerase_2"/>
</dbReference>
<keyword evidence="5" id="KW-1185">Reference proteome</keyword>
<evidence type="ECO:0000256" key="3">
    <source>
        <dbReference type="SAM" id="SignalP"/>
    </source>
</evidence>
<dbReference type="GO" id="GO:0017057">
    <property type="term" value="F:6-phosphogluconolactonase activity"/>
    <property type="evidence" value="ECO:0007669"/>
    <property type="project" value="TreeGrafter"/>
</dbReference>
<dbReference type="KEGG" id="alm:AO498_14320"/>
<evidence type="ECO:0000313" key="4">
    <source>
        <dbReference type="EMBL" id="AMQ57623.1"/>
    </source>
</evidence>
<dbReference type="PANTHER" id="PTHR30344:SF1">
    <property type="entry name" value="6-PHOSPHOGLUCONOLACTONASE"/>
    <property type="match status" value="1"/>
</dbReference>
<dbReference type="EMBL" id="CP012836">
    <property type="protein sequence ID" value="AMQ57623.1"/>
    <property type="molecule type" value="Genomic_DNA"/>
</dbReference>
<dbReference type="OrthoDB" id="9790815at2"/>
<sequence length="384" mass="41888">MKTSLAVVLSLALFTACSSPKSPSESSLTEPMDTKTYEFLIGTYTDSLHHGINYLSLSPNENLLTVETIAAGIANPSYVIATKDGSKVFALEEEAGIAGGKVLSFSRNTQDQTLTLIDQKDSGGDHPCHISISPKEDFLILSNYTGGSLSLFRIDSLGMLSHVQTIQHYGKSINSDRQEKPHVHSTNFDREGKRVIAADLGTDKLYVYQFDPSSEKSPLTLEQEFPMTPGDGPRHMAFSPAGNGLFVVEELTATLDIFDYSSGQLTSKQRLSLLESGFTGSVGAAEVRVSPDGKFIYVSNRGEANTISVFGKRPSGEYVWVENVPSGGKMPRNFALTDDGKYLLSAHQASNDLVVFERNPETGKLTQTLWRASIHKPVYLHQLP</sequence>
<feature type="chain" id="PRO_5007494127" description="6-phosphogluconolactonase" evidence="3">
    <location>
        <begin position="19"/>
        <end position="384"/>
    </location>
</feature>
<dbReference type="RefSeq" id="WP_067549127.1">
    <property type="nucleotide sequence ID" value="NZ_CP012836.1"/>
</dbReference>
<organism evidence="4 5">
    <name type="scientific">Algoriphagus sanaruensis</name>
    <dbReference type="NCBI Taxonomy" id="1727163"/>
    <lineage>
        <taxon>Bacteria</taxon>
        <taxon>Pseudomonadati</taxon>
        <taxon>Bacteroidota</taxon>
        <taxon>Cytophagia</taxon>
        <taxon>Cytophagales</taxon>
        <taxon>Cyclobacteriaceae</taxon>
        <taxon>Algoriphagus</taxon>
    </lineage>
</organism>
<dbReference type="AlphaFoldDB" id="A0A142ER68"/>
<keyword evidence="2" id="KW-0313">Glucose metabolism</keyword>
<dbReference type="InterPro" id="IPR011048">
    <property type="entry name" value="Haem_d1_sf"/>
</dbReference>